<dbReference type="EMBL" id="CAJGYO010000003">
    <property type="protein sequence ID" value="CAD6220460.1"/>
    <property type="molecule type" value="Genomic_DNA"/>
</dbReference>
<keyword evidence="1" id="KW-0732">Signal</keyword>
<feature type="signal peptide" evidence="1">
    <location>
        <begin position="1"/>
        <end position="25"/>
    </location>
</feature>
<dbReference type="AlphaFoldDB" id="A0A811N3V3"/>
<proteinExistence type="predicted"/>
<name>A0A811N3V3_9POAL</name>
<reference evidence="2" key="1">
    <citation type="submission" date="2020-10" db="EMBL/GenBank/DDBJ databases">
        <authorList>
            <person name="Han B."/>
            <person name="Lu T."/>
            <person name="Zhao Q."/>
            <person name="Huang X."/>
            <person name="Zhao Y."/>
        </authorList>
    </citation>
    <scope>NUCLEOTIDE SEQUENCE</scope>
</reference>
<organism evidence="2 3">
    <name type="scientific">Miscanthus lutarioriparius</name>
    <dbReference type="NCBI Taxonomy" id="422564"/>
    <lineage>
        <taxon>Eukaryota</taxon>
        <taxon>Viridiplantae</taxon>
        <taxon>Streptophyta</taxon>
        <taxon>Embryophyta</taxon>
        <taxon>Tracheophyta</taxon>
        <taxon>Spermatophyta</taxon>
        <taxon>Magnoliopsida</taxon>
        <taxon>Liliopsida</taxon>
        <taxon>Poales</taxon>
        <taxon>Poaceae</taxon>
        <taxon>PACMAD clade</taxon>
        <taxon>Panicoideae</taxon>
        <taxon>Andropogonodae</taxon>
        <taxon>Andropogoneae</taxon>
        <taxon>Saccharinae</taxon>
        <taxon>Miscanthus</taxon>
    </lineage>
</organism>
<feature type="chain" id="PRO_5032456999" evidence="1">
    <location>
        <begin position="26"/>
        <end position="51"/>
    </location>
</feature>
<keyword evidence="3" id="KW-1185">Reference proteome</keyword>
<protein>
    <submittedName>
        <fullName evidence="2">Uncharacterized protein</fullName>
    </submittedName>
</protein>
<comment type="caution">
    <text evidence="2">The sequence shown here is derived from an EMBL/GenBank/DDBJ whole genome shotgun (WGS) entry which is preliminary data.</text>
</comment>
<evidence type="ECO:0000313" key="2">
    <source>
        <dbReference type="EMBL" id="CAD6220460.1"/>
    </source>
</evidence>
<accession>A0A811N3V3</accession>
<dbReference type="Proteomes" id="UP000604825">
    <property type="component" value="Unassembled WGS sequence"/>
</dbReference>
<evidence type="ECO:0000256" key="1">
    <source>
        <dbReference type="SAM" id="SignalP"/>
    </source>
</evidence>
<gene>
    <name evidence="2" type="ORF">NCGR_LOCUS13925</name>
</gene>
<evidence type="ECO:0000313" key="3">
    <source>
        <dbReference type="Proteomes" id="UP000604825"/>
    </source>
</evidence>
<sequence length="51" mass="5547">MERMKKPCLGVTLLLFLLLVSAAHGAQLADAKDVAELWRKGIYGISCNMIG</sequence>